<gene>
    <name evidence="2" type="ORF">PSFLO_03396</name>
</gene>
<dbReference type="EMBL" id="OOIP01000008">
    <property type="protein sequence ID" value="SPO37919.1"/>
    <property type="molecule type" value="Genomic_DNA"/>
</dbReference>
<evidence type="ECO:0000256" key="1">
    <source>
        <dbReference type="SAM" id="SignalP"/>
    </source>
</evidence>
<proteinExistence type="predicted"/>
<dbReference type="Proteomes" id="UP000323386">
    <property type="component" value="Unassembled WGS sequence"/>
</dbReference>
<evidence type="ECO:0008006" key="4">
    <source>
        <dbReference type="Google" id="ProtNLM"/>
    </source>
</evidence>
<keyword evidence="3" id="KW-1185">Reference proteome</keyword>
<evidence type="ECO:0000313" key="3">
    <source>
        <dbReference type="Proteomes" id="UP000323386"/>
    </source>
</evidence>
<keyword evidence="1" id="KW-0732">Signal</keyword>
<name>A0A5C3F382_9BASI</name>
<sequence length="84" mass="8856">MSAATCKAILVLVAALVVLRSKAACCEDGRQPTPSSGRTHAPTQLRYDDRATPFCQRPHLGVVALRPVVVCNAQPCVAAGRAGW</sequence>
<feature type="signal peptide" evidence="1">
    <location>
        <begin position="1"/>
        <end position="23"/>
    </location>
</feature>
<organism evidence="2 3">
    <name type="scientific">Pseudozyma flocculosa</name>
    <dbReference type="NCBI Taxonomy" id="84751"/>
    <lineage>
        <taxon>Eukaryota</taxon>
        <taxon>Fungi</taxon>
        <taxon>Dikarya</taxon>
        <taxon>Basidiomycota</taxon>
        <taxon>Ustilaginomycotina</taxon>
        <taxon>Ustilaginomycetes</taxon>
        <taxon>Ustilaginales</taxon>
        <taxon>Ustilaginaceae</taxon>
        <taxon>Pseudozyma</taxon>
    </lineage>
</organism>
<evidence type="ECO:0000313" key="2">
    <source>
        <dbReference type="EMBL" id="SPO37919.1"/>
    </source>
</evidence>
<accession>A0A5C3F382</accession>
<reference evidence="2 3" key="1">
    <citation type="submission" date="2018-03" db="EMBL/GenBank/DDBJ databases">
        <authorList>
            <person name="Guldener U."/>
        </authorList>
    </citation>
    <scope>NUCLEOTIDE SEQUENCE [LARGE SCALE GENOMIC DNA]</scope>
    <source>
        <strain evidence="2 3">DAOM196992</strain>
    </source>
</reference>
<feature type="chain" id="PRO_5022691541" description="Secreted protein" evidence="1">
    <location>
        <begin position="24"/>
        <end position="84"/>
    </location>
</feature>
<protein>
    <recommendedName>
        <fullName evidence="4">Secreted protein</fullName>
    </recommendedName>
</protein>
<dbReference type="AlphaFoldDB" id="A0A5C3F382"/>